<dbReference type="VEuPathDB" id="FungiDB:BD410DRAFT_836419"/>
<dbReference type="PROSITE" id="PS50076">
    <property type="entry name" value="DNAJ_2"/>
    <property type="match status" value="1"/>
</dbReference>
<name>A0A4Y7QGJ9_9AGAM</name>
<dbReference type="InterPro" id="IPR019734">
    <property type="entry name" value="TPR_rpt"/>
</dbReference>
<keyword evidence="1" id="KW-0802">TPR repeat</keyword>
<accession>A0A4Y7QGJ9</accession>
<dbReference type="Gene3D" id="1.25.40.10">
    <property type="entry name" value="Tetratricopeptide repeat domain"/>
    <property type="match status" value="1"/>
</dbReference>
<evidence type="ECO:0000259" key="3">
    <source>
        <dbReference type="PROSITE" id="PS50076"/>
    </source>
</evidence>
<protein>
    <submittedName>
        <fullName evidence="4">TPR-like protein</fullName>
    </submittedName>
</protein>
<dbReference type="InterPro" id="IPR036869">
    <property type="entry name" value="J_dom_sf"/>
</dbReference>
<dbReference type="InterPro" id="IPR001623">
    <property type="entry name" value="DnaJ_domain"/>
</dbReference>
<dbReference type="SMART" id="SM00271">
    <property type="entry name" value="DnaJ"/>
    <property type="match status" value="1"/>
</dbReference>
<feature type="compositionally biased region" description="Basic residues" evidence="2">
    <location>
        <begin position="1"/>
        <end position="13"/>
    </location>
</feature>
<feature type="repeat" description="TPR" evidence="1">
    <location>
        <begin position="147"/>
        <end position="180"/>
    </location>
</feature>
<dbReference type="OrthoDB" id="10250354at2759"/>
<feature type="repeat" description="TPR" evidence="1">
    <location>
        <begin position="78"/>
        <end position="111"/>
    </location>
</feature>
<sequence length="602" mass="66358">MTNKKSKSAKKKGAPATKPNVNGTDSAHTMATSSTSPIPESATQNGDAAAISTPPVEIKQPSPPPPEPEPEVDPTTRAEQLKEEGNVAFRAKDYTTAIDRYSKAIELHPEATYLTNRAASYMALKRFRPALDDCQQAAALQASAPSAKTLVRLARCQLAVGSPTPALSTLRQALALEPTNASAKQLKRQVEELEGHLKAFEGARTRGDWGHARLALDKCLQAIEGEGGDVPTEWRCWRIEIELSRGNWDAANIAANDALRLDSNSADVLVLRGLVLFLTAKLPGALQHALSALRMDPDNHKAKQLRTRIKAVERLKEEGNVFFKQNQWQEAIDKYDEALEVVGEKPEEGKGGQMRATLLSNRATSLVKVRLVLCSIPSPFWPTSHLRKLQLERHEDALADTELSLDLYPGYLKALRTRARIHLHFEKYEKAIADFRSALEQAGMEGNAADERALKAELQKAEVALKRSKTKDYYKILGADAILCVPKDCSDSDIKKGYRRESLKHHPDKGGDEEKFKLVVEANAVLSDPQRRERYDMGMDEDGSSGMGGMGGFSGFGGMGGGMRMDPTDFADIFSQFHPGFFQQGHSSHSHHSHSHSRYEDY</sequence>
<dbReference type="PROSITE" id="PS50005">
    <property type="entry name" value="TPR"/>
    <property type="match status" value="3"/>
</dbReference>
<dbReference type="PANTHER" id="PTHR44200">
    <property type="entry name" value="DNAJ HOMOLOG SUBFAMILY C MEMBER 7"/>
    <property type="match status" value="1"/>
</dbReference>
<dbReference type="PANTHER" id="PTHR44200:SF1">
    <property type="entry name" value="DNAJ HOMOLOG SUBFAMILY C MEMBER 7"/>
    <property type="match status" value="1"/>
</dbReference>
<dbReference type="SMART" id="SM00028">
    <property type="entry name" value="TPR"/>
    <property type="match status" value="6"/>
</dbReference>
<evidence type="ECO:0000256" key="1">
    <source>
        <dbReference type="PROSITE-ProRule" id="PRU00339"/>
    </source>
</evidence>
<dbReference type="InterPro" id="IPR052758">
    <property type="entry name" value="SRC_co-chaperone"/>
</dbReference>
<feature type="compositionally biased region" description="Polar residues" evidence="2">
    <location>
        <begin position="21"/>
        <end position="46"/>
    </location>
</feature>
<feature type="repeat" description="TPR" evidence="1">
    <location>
        <begin position="312"/>
        <end position="345"/>
    </location>
</feature>
<dbReference type="AlphaFoldDB" id="A0A4Y7QGJ9"/>
<dbReference type="Pfam" id="PF13432">
    <property type="entry name" value="TPR_16"/>
    <property type="match status" value="2"/>
</dbReference>
<evidence type="ECO:0000313" key="4">
    <source>
        <dbReference type="EMBL" id="TDL26545.1"/>
    </source>
</evidence>
<dbReference type="Gene3D" id="1.10.287.110">
    <property type="entry name" value="DnaJ domain"/>
    <property type="match status" value="1"/>
</dbReference>
<dbReference type="Pfam" id="PF00226">
    <property type="entry name" value="DnaJ"/>
    <property type="match status" value="1"/>
</dbReference>
<dbReference type="PRINTS" id="PR00625">
    <property type="entry name" value="JDOMAIN"/>
</dbReference>
<dbReference type="CDD" id="cd06257">
    <property type="entry name" value="DnaJ"/>
    <property type="match status" value="1"/>
</dbReference>
<feature type="domain" description="J" evidence="3">
    <location>
        <begin position="472"/>
        <end position="539"/>
    </location>
</feature>
<gene>
    <name evidence="4" type="ORF">BD410DRAFT_836419</name>
</gene>
<dbReference type="InterPro" id="IPR011990">
    <property type="entry name" value="TPR-like_helical_dom_sf"/>
</dbReference>
<evidence type="ECO:0000256" key="2">
    <source>
        <dbReference type="SAM" id="MobiDB-lite"/>
    </source>
</evidence>
<keyword evidence="5" id="KW-1185">Reference proteome</keyword>
<dbReference type="Proteomes" id="UP000294933">
    <property type="component" value="Unassembled WGS sequence"/>
</dbReference>
<dbReference type="SUPFAM" id="SSF46565">
    <property type="entry name" value="Chaperone J-domain"/>
    <property type="match status" value="1"/>
</dbReference>
<dbReference type="PROSITE" id="PS00636">
    <property type="entry name" value="DNAJ_1"/>
    <property type="match status" value="1"/>
</dbReference>
<feature type="region of interest" description="Disordered" evidence="2">
    <location>
        <begin position="1"/>
        <end position="76"/>
    </location>
</feature>
<reference evidence="4 5" key="1">
    <citation type="submission" date="2018-06" db="EMBL/GenBank/DDBJ databases">
        <title>A transcriptomic atlas of mushroom development highlights an independent origin of complex multicellularity.</title>
        <authorList>
            <consortium name="DOE Joint Genome Institute"/>
            <person name="Krizsan K."/>
            <person name="Almasi E."/>
            <person name="Merenyi Z."/>
            <person name="Sahu N."/>
            <person name="Viragh M."/>
            <person name="Koszo T."/>
            <person name="Mondo S."/>
            <person name="Kiss B."/>
            <person name="Balint B."/>
            <person name="Kues U."/>
            <person name="Barry K."/>
            <person name="Hegedus J.C."/>
            <person name="Henrissat B."/>
            <person name="Johnson J."/>
            <person name="Lipzen A."/>
            <person name="Ohm R."/>
            <person name="Nagy I."/>
            <person name="Pangilinan J."/>
            <person name="Yan J."/>
            <person name="Xiong Y."/>
            <person name="Grigoriev I.V."/>
            <person name="Hibbett D.S."/>
            <person name="Nagy L.G."/>
        </authorList>
    </citation>
    <scope>NUCLEOTIDE SEQUENCE [LARGE SCALE GENOMIC DNA]</scope>
    <source>
        <strain evidence="4 5">SZMC22713</strain>
    </source>
</reference>
<organism evidence="4 5">
    <name type="scientific">Rickenella mellea</name>
    <dbReference type="NCBI Taxonomy" id="50990"/>
    <lineage>
        <taxon>Eukaryota</taxon>
        <taxon>Fungi</taxon>
        <taxon>Dikarya</taxon>
        <taxon>Basidiomycota</taxon>
        <taxon>Agaricomycotina</taxon>
        <taxon>Agaricomycetes</taxon>
        <taxon>Hymenochaetales</taxon>
        <taxon>Rickenellaceae</taxon>
        <taxon>Rickenella</taxon>
    </lineage>
</organism>
<feature type="region of interest" description="Disordered" evidence="2">
    <location>
        <begin position="582"/>
        <end position="602"/>
    </location>
</feature>
<dbReference type="InterPro" id="IPR018253">
    <property type="entry name" value="DnaJ_domain_CS"/>
</dbReference>
<dbReference type="SUPFAM" id="SSF48452">
    <property type="entry name" value="TPR-like"/>
    <property type="match status" value="2"/>
</dbReference>
<proteinExistence type="predicted"/>
<dbReference type="STRING" id="50990.A0A4Y7QGJ9"/>
<dbReference type="EMBL" id="ML170161">
    <property type="protein sequence ID" value="TDL26545.1"/>
    <property type="molecule type" value="Genomic_DNA"/>
</dbReference>
<evidence type="ECO:0000313" key="5">
    <source>
        <dbReference type="Proteomes" id="UP000294933"/>
    </source>
</evidence>